<proteinExistence type="predicted"/>
<keyword evidence="3" id="KW-1185">Reference proteome</keyword>
<dbReference type="AlphaFoldDB" id="A0AAV7KNX9"/>
<evidence type="ECO:0000313" key="2">
    <source>
        <dbReference type="EMBL" id="KAJ1080685.1"/>
    </source>
</evidence>
<comment type="caution">
    <text evidence="2">The sequence shown here is derived from an EMBL/GenBank/DDBJ whole genome shotgun (WGS) entry which is preliminary data.</text>
</comment>
<gene>
    <name evidence="2" type="ORF">NDU88_000879</name>
</gene>
<sequence>MEPSHYEQEKERNPFLLAHNGVFSRSPVLFLINHTDHLAIASSLITWQTPSGPGSAELQLTEPSSCLQPEHRLSHRA</sequence>
<evidence type="ECO:0000256" key="1">
    <source>
        <dbReference type="SAM" id="MobiDB-lite"/>
    </source>
</evidence>
<organism evidence="2 3">
    <name type="scientific">Pleurodeles waltl</name>
    <name type="common">Iberian ribbed newt</name>
    <dbReference type="NCBI Taxonomy" id="8319"/>
    <lineage>
        <taxon>Eukaryota</taxon>
        <taxon>Metazoa</taxon>
        <taxon>Chordata</taxon>
        <taxon>Craniata</taxon>
        <taxon>Vertebrata</taxon>
        <taxon>Euteleostomi</taxon>
        <taxon>Amphibia</taxon>
        <taxon>Batrachia</taxon>
        <taxon>Caudata</taxon>
        <taxon>Salamandroidea</taxon>
        <taxon>Salamandridae</taxon>
        <taxon>Pleurodelinae</taxon>
        <taxon>Pleurodeles</taxon>
    </lineage>
</organism>
<dbReference type="EMBL" id="JANPWB010000016">
    <property type="protein sequence ID" value="KAJ1080685.1"/>
    <property type="molecule type" value="Genomic_DNA"/>
</dbReference>
<evidence type="ECO:0000313" key="3">
    <source>
        <dbReference type="Proteomes" id="UP001066276"/>
    </source>
</evidence>
<name>A0AAV7KNX9_PLEWA</name>
<reference evidence="2" key="1">
    <citation type="journal article" date="2022" name="bioRxiv">
        <title>Sequencing and chromosome-scale assembly of the giantPleurodeles waltlgenome.</title>
        <authorList>
            <person name="Brown T."/>
            <person name="Elewa A."/>
            <person name="Iarovenko S."/>
            <person name="Subramanian E."/>
            <person name="Araus A.J."/>
            <person name="Petzold A."/>
            <person name="Susuki M."/>
            <person name="Suzuki K.-i.T."/>
            <person name="Hayashi T."/>
            <person name="Toyoda A."/>
            <person name="Oliveira C."/>
            <person name="Osipova E."/>
            <person name="Leigh N.D."/>
            <person name="Simon A."/>
            <person name="Yun M.H."/>
        </authorList>
    </citation>
    <scope>NUCLEOTIDE SEQUENCE</scope>
    <source>
        <strain evidence="2">20211129_DDA</strain>
        <tissue evidence="2">Liver</tissue>
    </source>
</reference>
<protein>
    <submittedName>
        <fullName evidence="2">Uncharacterized protein</fullName>
    </submittedName>
</protein>
<accession>A0AAV7KNX9</accession>
<dbReference type="Proteomes" id="UP001066276">
    <property type="component" value="Chromosome 12"/>
</dbReference>
<feature type="region of interest" description="Disordered" evidence="1">
    <location>
        <begin position="51"/>
        <end position="77"/>
    </location>
</feature>